<gene>
    <name evidence="2" type="ORF">V3851_24335</name>
</gene>
<evidence type="ECO:0000313" key="3">
    <source>
        <dbReference type="Proteomes" id="UP001306950"/>
    </source>
</evidence>
<dbReference type="EMBL" id="JAZHPZ010000020">
    <property type="protein sequence ID" value="MEF2968920.1"/>
    <property type="molecule type" value="Genomic_DNA"/>
</dbReference>
<evidence type="ECO:0000259" key="1">
    <source>
        <dbReference type="Pfam" id="PF05239"/>
    </source>
</evidence>
<dbReference type="Proteomes" id="UP001306950">
    <property type="component" value="Unassembled WGS sequence"/>
</dbReference>
<sequence length="177" mass="19327">MKLQEMVGLAVFDLESGKQIGKVLDILLNESWNITGIQLEGKALFTSSVKVVFWEDIVAYGEDAVMIRNQQAIRKEEAEHIEITFATGGGKLKELPVLTEDGTLIGHVADVYFDQELGNTITGIEISDGFISDLMEGRKVLPFIPGIAKGENAIIVPPNSEQRLEGAVNSVERIGDN</sequence>
<comment type="caution">
    <text evidence="2">The sequence shown here is derived from an EMBL/GenBank/DDBJ whole genome shotgun (WGS) entry which is preliminary data.</text>
</comment>
<dbReference type="InterPro" id="IPR011033">
    <property type="entry name" value="PRC_barrel-like_sf"/>
</dbReference>
<name>A0ABU7VYS1_9BACL</name>
<reference evidence="2 3" key="1">
    <citation type="submission" date="2024-02" db="EMBL/GenBank/DDBJ databases">
        <title>A nitrogen-fixing paenibacillus bacterium.</title>
        <authorList>
            <person name="Zhang W.L."/>
            <person name="Chen S.F."/>
        </authorList>
    </citation>
    <scope>NUCLEOTIDE SEQUENCE [LARGE SCALE GENOMIC DNA]</scope>
    <source>
        <strain evidence="2 3">M1</strain>
    </source>
</reference>
<feature type="domain" description="PRC-barrel" evidence="1">
    <location>
        <begin position="3"/>
        <end position="69"/>
    </location>
</feature>
<dbReference type="SUPFAM" id="SSF50346">
    <property type="entry name" value="PRC-barrel domain"/>
    <property type="match status" value="2"/>
</dbReference>
<dbReference type="InterPro" id="IPR027275">
    <property type="entry name" value="PRC-brl_dom"/>
</dbReference>
<dbReference type="Gene3D" id="2.30.30.240">
    <property type="entry name" value="PRC-barrel domain"/>
    <property type="match status" value="2"/>
</dbReference>
<organism evidence="2 3">
    <name type="scientific">Paenibacillus haidiansis</name>
    <dbReference type="NCBI Taxonomy" id="1574488"/>
    <lineage>
        <taxon>Bacteria</taxon>
        <taxon>Bacillati</taxon>
        <taxon>Bacillota</taxon>
        <taxon>Bacilli</taxon>
        <taxon>Bacillales</taxon>
        <taxon>Paenibacillaceae</taxon>
        <taxon>Paenibacillus</taxon>
    </lineage>
</organism>
<dbReference type="Pfam" id="PF05239">
    <property type="entry name" value="PRC"/>
    <property type="match status" value="2"/>
</dbReference>
<keyword evidence="3" id="KW-1185">Reference proteome</keyword>
<proteinExistence type="predicted"/>
<protein>
    <submittedName>
        <fullName evidence="2">PRC-barrel domain-containing protein</fullName>
    </submittedName>
</protein>
<evidence type="ECO:0000313" key="2">
    <source>
        <dbReference type="EMBL" id="MEF2968920.1"/>
    </source>
</evidence>
<dbReference type="RefSeq" id="WP_331849065.1">
    <property type="nucleotide sequence ID" value="NZ_JAZHPZ010000020.1"/>
</dbReference>
<accession>A0ABU7VYS1</accession>
<feature type="domain" description="PRC-barrel" evidence="1">
    <location>
        <begin position="91"/>
        <end position="162"/>
    </location>
</feature>